<dbReference type="InterPro" id="IPR052078">
    <property type="entry name" value="Trehalose_Metab_GTase"/>
</dbReference>
<accession>F4G1M4</accession>
<dbReference type="Pfam" id="PF00534">
    <property type="entry name" value="Glycos_transf_1"/>
    <property type="match status" value="1"/>
</dbReference>
<keyword evidence="5 9" id="KW-0808">Transferase</keyword>
<dbReference type="PANTHER" id="PTHR47779:SF1">
    <property type="entry name" value="SYNTHASE (CCG-9), PUTATIVE (AFU_ORTHOLOGUE AFUA_3G12100)-RELATED"/>
    <property type="match status" value="1"/>
</dbReference>
<evidence type="ECO:0000313" key="9">
    <source>
        <dbReference type="EMBL" id="AEB96031.1"/>
    </source>
</evidence>
<reference evidence="9 10" key="1">
    <citation type="journal article" date="2011" name="J. Bacteriol.">
        <title>Complete genome sequence of Metallosphaera cuprina, a metal sulfide-oxidizing archaeon from a hot spring.</title>
        <authorList>
            <person name="Liu L.J."/>
            <person name="You X.Y."/>
            <person name="Zheng H."/>
            <person name="Wang S."/>
            <person name="Jiang C.Y."/>
            <person name="Liu S.J."/>
        </authorList>
    </citation>
    <scope>NUCLEOTIDE SEQUENCE [LARGE SCALE GENOMIC DNA]</scope>
    <source>
        <strain evidence="9 10">Ar-4</strain>
    </source>
</reference>
<dbReference type="OrthoDB" id="132546at2157"/>
<evidence type="ECO:0000256" key="1">
    <source>
        <dbReference type="ARBA" id="ARBA00009481"/>
    </source>
</evidence>
<dbReference type="InterPro" id="IPR049438">
    <property type="entry name" value="TreT_GT1"/>
</dbReference>
<proteinExistence type="inferred from homology"/>
<gene>
    <name evidence="9" type="ordered locus">Mcup_1929</name>
</gene>
<dbReference type="EMBL" id="CP002656">
    <property type="protein sequence ID" value="AEB96031.1"/>
    <property type="molecule type" value="Genomic_DNA"/>
</dbReference>
<comment type="similarity">
    <text evidence="1">Belongs to the glycosyltransferase group 1 family. Glycosyltransferase 4 subfamily.</text>
</comment>
<dbReference type="PATRIC" id="fig|1006006.8.peg.1932"/>
<dbReference type="SUPFAM" id="SSF53756">
    <property type="entry name" value="UDP-Glycosyltransferase/glycogen phosphorylase"/>
    <property type="match status" value="1"/>
</dbReference>
<dbReference type="GeneID" id="10494261"/>
<dbReference type="AlphaFoldDB" id="F4G1M4"/>
<sequence length="399" mass="44960">MIEKYAEIIGENELDALFKISEKLKGVSVLHVNSTQKGGGVAEILNKLVPIMNELGIKTDWKVIRGDNEFFSVTKSFHNALQNGKGNLDNDNFAIYKKWQEINSTEVPLDYDVIFVHDPQPAGLVEKKGKQKWIWRCHIDISNPYPPVWDFLKNYIQKYDSMIVSSPVFGRSDINVPQFVVPPAIDPLSVKNREISSFTIERILRKFDVDPGRPLITQISRFDRAKDPQGVITAFKGLKKHIDAQLVYLGSPASDDPEGEIVYEETLKAAEGVKDVHLLLLPPDSDLEVNAFQRGASVVMQKSIKEGFGLTVSEAMWKGKAVIGGNTGGIPLQILHGYTGYLVNTPEEATHYLIYLLRNDEIRERIGRLAKEHVRNNFLITRELRDYLMVILLTMGKSG</sequence>
<evidence type="ECO:0000259" key="8">
    <source>
        <dbReference type="Pfam" id="PF21269"/>
    </source>
</evidence>
<keyword evidence="3" id="KW-0313">Glucose metabolism</keyword>
<dbReference type="InterPro" id="IPR001296">
    <property type="entry name" value="Glyco_trans_1"/>
</dbReference>
<dbReference type="Proteomes" id="UP000007812">
    <property type="component" value="Chromosome"/>
</dbReference>
<evidence type="ECO:0000259" key="7">
    <source>
        <dbReference type="Pfam" id="PF00534"/>
    </source>
</evidence>
<evidence type="ECO:0000256" key="2">
    <source>
        <dbReference type="ARBA" id="ARBA00011738"/>
    </source>
</evidence>
<comment type="subunit">
    <text evidence="2">Homodimer.</text>
</comment>
<evidence type="ECO:0000256" key="3">
    <source>
        <dbReference type="ARBA" id="ARBA00022526"/>
    </source>
</evidence>
<dbReference type="RefSeq" id="WP_013738529.1">
    <property type="nucleotide sequence ID" value="NC_015435.1"/>
</dbReference>
<dbReference type="STRING" id="1006006.Mcup_1929"/>
<keyword evidence="6" id="KW-0119">Carbohydrate metabolism</keyword>
<dbReference type="GO" id="GO:0006006">
    <property type="term" value="P:glucose metabolic process"/>
    <property type="evidence" value="ECO:0007669"/>
    <property type="project" value="UniProtKB-KW"/>
</dbReference>
<organism evidence="9 10">
    <name type="scientific">Metallosphaera cuprina (strain Ar-4)</name>
    <dbReference type="NCBI Taxonomy" id="1006006"/>
    <lineage>
        <taxon>Archaea</taxon>
        <taxon>Thermoproteota</taxon>
        <taxon>Thermoprotei</taxon>
        <taxon>Sulfolobales</taxon>
        <taxon>Sulfolobaceae</taxon>
        <taxon>Metallosphaera</taxon>
    </lineage>
</organism>
<evidence type="ECO:0000313" key="10">
    <source>
        <dbReference type="Proteomes" id="UP000007812"/>
    </source>
</evidence>
<dbReference type="eggNOG" id="arCOG01407">
    <property type="taxonomic scope" value="Archaea"/>
</dbReference>
<feature type="domain" description="Glycosyl transferase family 1" evidence="7">
    <location>
        <begin position="201"/>
        <end position="372"/>
    </location>
</feature>
<protein>
    <submittedName>
        <fullName evidence="9">Glycosyl transferase, group 1</fullName>
    </submittedName>
</protein>
<evidence type="ECO:0000256" key="4">
    <source>
        <dbReference type="ARBA" id="ARBA00022676"/>
    </source>
</evidence>
<keyword evidence="10" id="KW-1185">Reference proteome</keyword>
<dbReference type="Pfam" id="PF21269">
    <property type="entry name" value="TreT_GT1"/>
    <property type="match status" value="1"/>
</dbReference>
<keyword evidence="4" id="KW-0328">Glycosyltransferase</keyword>
<evidence type="ECO:0000256" key="5">
    <source>
        <dbReference type="ARBA" id="ARBA00022679"/>
    </source>
</evidence>
<evidence type="ECO:0000256" key="6">
    <source>
        <dbReference type="ARBA" id="ARBA00023277"/>
    </source>
</evidence>
<dbReference type="Gene3D" id="3.40.50.2000">
    <property type="entry name" value="Glycogen Phosphorylase B"/>
    <property type="match status" value="2"/>
</dbReference>
<dbReference type="HOGENOM" id="CLU_045353_0_0_2"/>
<name>F4G1M4_METCR</name>
<dbReference type="PANTHER" id="PTHR47779">
    <property type="entry name" value="SYNTHASE (CCG-9), PUTATIVE (AFU_ORTHOLOGUE AFUA_3G12100)-RELATED"/>
    <property type="match status" value="1"/>
</dbReference>
<feature type="domain" description="Trehalose synthase N-terminal" evidence="8">
    <location>
        <begin position="31"/>
        <end position="169"/>
    </location>
</feature>
<dbReference type="KEGG" id="mcn:Mcup_1929"/>
<dbReference type="GO" id="GO:0016757">
    <property type="term" value="F:glycosyltransferase activity"/>
    <property type="evidence" value="ECO:0007669"/>
    <property type="project" value="UniProtKB-KW"/>
</dbReference>